<dbReference type="Pfam" id="PF05857">
    <property type="entry name" value="TraX"/>
    <property type="match status" value="1"/>
</dbReference>
<evidence type="ECO:0000313" key="3">
    <source>
        <dbReference type="EMBL" id="PTU80837.1"/>
    </source>
</evidence>
<feature type="transmembrane region" description="Helical" evidence="1">
    <location>
        <begin position="92"/>
        <end position="110"/>
    </location>
</feature>
<accession>A0A653AY11</accession>
<dbReference type="OrthoDB" id="5676588at2"/>
<dbReference type="EMBL" id="QASO01000005">
    <property type="protein sequence ID" value="PTU80837.1"/>
    <property type="molecule type" value="Genomic_DNA"/>
</dbReference>
<evidence type="ECO:0000313" key="4">
    <source>
        <dbReference type="EMBL" id="VDN61258.1"/>
    </source>
</evidence>
<feature type="transmembrane region" description="Helical" evidence="1">
    <location>
        <begin position="66"/>
        <end position="86"/>
    </location>
</feature>
<dbReference type="EMBL" id="LR130779">
    <property type="protein sequence ID" value="VDN61258.1"/>
    <property type="molecule type" value="Genomic_DNA"/>
</dbReference>
<keyword evidence="5" id="KW-1185">Reference proteome</keyword>
<dbReference type="AlphaFoldDB" id="A0A653AY11"/>
<proteinExistence type="predicted"/>
<feature type="transmembrane region" description="Helical" evidence="1">
    <location>
        <begin position="143"/>
        <end position="168"/>
    </location>
</feature>
<sequence>MRRDAGLDLIKWLAMLTMVIDHLRYLWPQAEGWLFFIGRLAFPLFCLGIAANVSRSRPGQLYTTGNARYLIWLGVFSVVSELPYHMLSTESSSMNIMPTLMLGLLIAWSVHHQGRDGLLIGVVSLAVAFMLHDRLMYGSFGVLLPAALVVAIQRPGPAWLLPAVLCVLANSRNRWAEGWGLESAEASIVAEFTAPLIGLWLLRAPIMWRIWPVRRWGYFFYPAHLLMLSGLRSVV</sequence>
<dbReference type="Proteomes" id="UP001161697">
    <property type="component" value="Unassembled WGS sequence"/>
</dbReference>
<dbReference type="RefSeq" id="WP_105446795.1">
    <property type="nucleotide sequence ID" value="NZ_CP104579.1"/>
</dbReference>
<reference evidence="3 5" key="1">
    <citation type="submission" date="2018-04" db="EMBL/GenBank/DDBJ databases">
        <title>Pseudomonas sp. nov., isolated from mangrove soil.</title>
        <authorList>
            <person name="Chen C."/>
        </authorList>
    </citation>
    <scope>NUCLEOTIDE SEQUENCE [LARGE SCALE GENOMIC DNA]</scope>
    <source>
        <strain evidence="3 5">JCM 14246</strain>
    </source>
</reference>
<evidence type="ECO:0000313" key="2">
    <source>
        <dbReference type="EMBL" id="MDH1339192.1"/>
    </source>
</evidence>
<dbReference type="Proteomes" id="UP000244052">
    <property type="component" value="Unassembled WGS sequence"/>
</dbReference>
<organism evidence="4">
    <name type="scientific">Ectopseudomonas oleovorans</name>
    <name type="common">Pseudomonas oleovorans</name>
    <dbReference type="NCBI Taxonomy" id="301"/>
    <lineage>
        <taxon>Bacteria</taxon>
        <taxon>Pseudomonadati</taxon>
        <taxon>Pseudomonadota</taxon>
        <taxon>Gammaproteobacteria</taxon>
        <taxon>Pseudomonadales</taxon>
        <taxon>Pseudomonadaceae</taxon>
        <taxon>Ectopseudomonas</taxon>
    </lineage>
</organism>
<dbReference type="InterPro" id="IPR008875">
    <property type="entry name" value="TraX"/>
</dbReference>
<dbReference type="EMBL" id="JAOCJE010000001">
    <property type="protein sequence ID" value="MDH1339192.1"/>
    <property type="molecule type" value="Genomic_DNA"/>
</dbReference>
<reference evidence="2" key="3">
    <citation type="submission" date="2022-09" db="EMBL/GenBank/DDBJ databases">
        <title>Intensive care unit water sources are persistently colonized with multi-drug resistant bacteria and are the site of extensive horizontal gene transfer of antibiotic resistance genes.</title>
        <authorList>
            <person name="Diorio-Toth L."/>
        </authorList>
    </citation>
    <scope>NUCLEOTIDE SEQUENCE</scope>
    <source>
        <strain evidence="2">GD03704</strain>
    </source>
</reference>
<protein>
    <submittedName>
        <fullName evidence="4">Conjugal transfer protein TraX</fullName>
    </submittedName>
</protein>
<keyword evidence="1" id="KW-0812">Transmembrane</keyword>
<evidence type="ECO:0000256" key="1">
    <source>
        <dbReference type="SAM" id="Phobius"/>
    </source>
</evidence>
<feature type="transmembrane region" description="Helical" evidence="1">
    <location>
        <begin position="117"/>
        <end position="137"/>
    </location>
</feature>
<keyword evidence="1" id="KW-0472">Membrane</keyword>
<evidence type="ECO:0000313" key="5">
    <source>
        <dbReference type="Proteomes" id="UP000244052"/>
    </source>
</evidence>
<feature type="transmembrane region" description="Helical" evidence="1">
    <location>
        <begin position="33"/>
        <end position="54"/>
    </location>
</feature>
<gene>
    <name evidence="3" type="ORF">DBO86_01350</name>
    <name evidence="2" type="ORF">N5J11_08060</name>
    <name evidence="4" type="ORF">POT9AD_0267</name>
</gene>
<keyword evidence="1" id="KW-1133">Transmembrane helix</keyword>
<accession>A0A2T5PSX7</accession>
<reference evidence="4" key="2">
    <citation type="submission" date="2018-11" db="EMBL/GenBank/DDBJ databases">
        <authorList>
            <consortium name="Genoscope - CEA"/>
            <person name="William W."/>
        </authorList>
    </citation>
    <scope>NUCLEOTIDE SEQUENCE [LARGE SCALE GENOMIC DNA]</scope>
    <source>
        <strain evidence="4">T9AD</strain>
    </source>
</reference>
<name>A0A653AY11_ECTOL</name>